<dbReference type="KEGG" id="hir:HETIRDRAFT_452900"/>
<dbReference type="GeneID" id="20676310"/>
<accession>W4K461</accession>
<dbReference type="InParanoid" id="W4K461"/>
<sequence length="823" mass="85579">MPATTQRQEHRRARSAAVSAKGKPYFYHHKTSASVVSSATQDHSTTAEYMSRNSGNESNDSLLETPPLSPPTHEQGCVHGYGISSDVSSASGPHGPTLMSLLGPGSGLGLVLGTGQNLGKSTHGDGGSVPDIPGFPTYAECKRIEDSYLASLSHRKQPKALITQALFDDIWDVLHDADGASSGSHPNGNGPGGGGSSNGGGSGGGARGTPQFRFWVRKMFALEWPQTALTGPLSRTSLARAPVVVHDARPVAVREQLYEVLCYCHALAHHGGRDKTCAVVRAHYSWVPKELTAQFVKACPTCTVKRSGNPDLVAMMKQQAAGCGVMYGLGGGGHGDGGAALVHPSMQSMEQQVEMQMDYTGVPYWGPGPNDPAFWTPVELSRIEPAAVKEDDEVSIQARPSSLMDIPQSCQQTDLAMPSGCAQDSTVSHIHSRSRSGFGSGSGSGSGAVSGSGSGAVSGSVYSFGTSSDAAPVSDSTSHGCEDNSGSSIGIVPPFDGQWCTSHAQNLISGAYMSQSGSSGLLESNLACANTMVPGLTLPPLMKALSEGTVGNDVPILLSPLKQYPRMHPPSAVQDMHIDPALLMDSFIDYSGGEGDGDGDGDFSSSPSTPQKSSQMRTPRQTPQRLAPSKHTPSHARGGGSFSNRILSASPTQRGGKKGRAAPPAPLDFSNLLDIGLSPDRLLLRVRSSPLPTPTLATFNALRVGADTYSGTVSWRGSVSVSSTPDSVTMSDVSLPLSTTPMSGGDGDGPADTSVGSAGSGDEPMVITPPRFAVGTPFLGYGEDDDDAWSGAAEFGFPPLGLYGEPKWLDDAVHEDEEMCDPV</sequence>
<gene>
    <name evidence="2" type="ORF">HETIRDRAFT_452900</name>
</gene>
<dbReference type="OrthoDB" id="2499658at2759"/>
<feature type="compositionally biased region" description="Gly residues" evidence="1">
    <location>
        <begin position="189"/>
        <end position="206"/>
    </location>
</feature>
<feature type="compositionally biased region" description="Low complexity" evidence="1">
    <location>
        <begin position="179"/>
        <end position="188"/>
    </location>
</feature>
<feature type="region of interest" description="Disordered" evidence="1">
    <location>
        <begin position="178"/>
        <end position="206"/>
    </location>
</feature>
<feature type="compositionally biased region" description="Low complexity" evidence="1">
    <location>
        <begin position="602"/>
        <end position="615"/>
    </location>
</feature>
<dbReference type="PANTHER" id="PTHR40903:SF1">
    <property type="entry name" value="HYPHALLY REGULATED CELL WALL PROTEIN 3"/>
    <property type="match status" value="1"/>
</dbReference>
<feature type="compositionally biased region" description="Polar residues" evidence="1">
    <location>
        <begin position="32"/>
        <end position="60"/>
    </location>
</feature>
<feature type="region of interest" description="Disordered" evidence="1">
    <location>
        <begin position="737"/>
        <end position="767"/>
    </location>
</feature>
<dbReference type="RefSeq" id="XP_009548366.1">
    <property type="nucleotide sequence ID" value="XM_009550071.1"/>
</dbReference>
<proteinExistence type="predicted"/>
<dbReference type="eggNOG" id="ENOG502S4YJ">
    <property type="taxonomic scope" value="Eukaryota"/>
</dbReference>
<feature type="compositionally biased region" description="Gly residues" evidence="1">
    <location>
        <begin position="438"/>
        <end position="452"/>
    </location>
</feature>
<keyword evidence="3" id="KW-1185">Reference proteome</keyword>
<name>W4K461_HETIT</name>
<dbReference type="EMBL" id="KI925460">
    <property type="protein sequence ID" value="ETW79821.1"/>
    <property type="molecule type" value="Genomic_DNA"/>
</dbReference>
<evidence type="ECO:0000256" key="1">
    <source>
        <dbReference type="SAM" id="MobiDB-lite"/>
    </source>
</evidence>
<feature type="region of interest" description="Disordered" evidence="1">
    <location>
        <begin position="1"/>
        <end position="73"/>
    </location>
</feature>
<dbReference type="PANTHER" id="PTHR40903">
    <property type="entry name" value="GLYCINE-RICH CELL WALL STRUCTURAL PROTEIN 1-LIKE"/>
    <property type="match status" value="1"/>
</dbReference>
<feature type="compositionally biased region" description="Polar residues" evidence="1">
    <location>
        <begin position="642"/>
        <end position="653"/>
    </location>
</feature>
<dbReference type="AlphaFoldDB" id="W4K461"/>
<feature type="region of interest" description="Disordered" evidence="1">
    <location>
        <begin position="589"/>
        <end position="667"/>
    </location>
</feature>
<protein>
    <recommendedName>
        <fullName evidence="4">Integrase zinc-binding domain-containing protein</fullName>
    </recommendedName>
</protein>
<dbReference type="HOGENOM" id="CLU_343898_0_0_1"/>
<evidence type="ECO:0000313" key="2">
    <source>
        <dbReference type="EMBL" id="ETW79821.1"/>
    </source>
</evidence>
<evidence type="ECO:0000313" key="3">
    <source>
        <dbReference type="Proteomes" id="UP000030671"/>
    </source>
</evidence>
<feature type="region of interest" description="Disordered" evidence="1">
    <location>
        <begin position="414"/>
        <end position="452"/>
    </location>
</feature>
<dbReference type="Proteomes" id="UP000030671">
    <property type="component" value="Unassembled WGS sequence"/>
</dbReference>
<evidence type="ECO:0008006" key="4">
    <source>
        <dbReference type="Google" id="ProtNLM"/>
    </source>
</evidence>
<organism evidence="2 3">
    <name type="scientific">Heterobasidion irregulare (strain TC 32-1)</name>
    <dbReference type="NCBI Taxonomy" id="747525"/>
    <lineage>
        <taxon>Eukaryota</taxon>
        <taxon>Fungi</taxon>
        <taxon>Dikarya</taxon>
        <taxon>Basidiomycota</taxon>
        <taxon>Agaricomycotina</taxon>
        <taxon>Agaricomycetes</taxon>
        <taxon>Russulales</taxon>
        <taxon>Bondarzewiaceae</taxon>
        <taxon>Heterobasidion</taxon>
        <taxon>Heterobasidion annosum species complex</taxon>
    </lineage>
</organism>
<reference evidence="2 3" key="1">
    <citation type="journal article" date="2012" name="New Phytol.">
        <title>Insight into trade-off between wood decay and parasitism from the genome of a fungal forest pathogen.</title>
        <authorList>
            <person name="Olson A."/>
            <person name="Aerts A."/>
            <person name="Asiegbu F."/>
            <person name="Belbahri L."/>
            <person name="Bouzid O."/>
            <person name="Broberg A."/>
            <person name="Canback B."/>
            <person name="Coutinho P.M."/>
            <person name="Cullen D."/>
            <person name="Dalman K."/>
            <person name="Deflorio G."/>
            <person name="van Diepen L.T."/>
            <person name="Dunand C."/>
            <person name="Duplessis S."/>
            <person name="Durling M."/>
            <person name="Gonthier P."/>
            <person name="Grimwood J."/>
            <person name="Fossdal C.G."/>
            <person name="Hansson D."/>
            <person name="Henrissat B."/>
            <person name="Hietala A."/>
            <person name="Himmelstrand K."/>
            <person name="Hoffmeister D."/>
            <person name="Hogberg N."/>
            <person name="James T.Y."/>
            <person name="Karlsson M."/>
            <person name="Kohler A."/>
            <person name="Kues U."/>
            <person name="Lee Y.H."/>
            <person name="Lin Y.C."/>
            <person name="Lind M."/>
            <person name="Lindquist E."/>
            <person name="Lombard V."/>
            <person name="Lucas S."/>
            <person name="Lunden K."/>
            <person name="Morin E."/>
            <person name="Murat C."/>
            <person name="Park J."/>
            <person name="Raffaello T."/>
            <person name="Rouze P."/>
            <person name="Salamov A."/>
            <person name="Schmutz J."/>
            <person name="Solheim H."/>
            <person name="Stahlberg J."/>
            <person name="Velez H."/>
            <person name="de Vries R.P."/>
            <person name="Wiebenga A."/>
            <person name="Woodward S."/>
            <person name="Yakovlev I."/>
            <person name="Garbelotto M."/>
            <person name="Martin F."/>
            <person name="Grigoriev I.V."/>
            <person name="Stenlid J."/>
        </authorList>
    </citation>
    <scope>NUCLEOTIDE SEQUENCE [LARGE SCALE GENOMIC DNA]</scope>
    <source>
        <strain evidence="2 3">TC 32-1</strain>
    </source>
</reference>